<dbReference type="EMBL" id="JBBWWR010000006">
    <property type="protein sequence ID" value="KAK8964992.1"/>
    <property type="molecule type" value="Genomic_DNA"/>
</dbReference>
<evidence type="ECO:0000313" key="3">
    <source>
        <dbReference type="Proteomes" id="UP001412067"/>
    </source>
</evidence>
<proteinExistence type="predicted"/>
<dbReference type="InterPro" id="IPR008004">
    <property type="entry name" value="OCTOPUS-like"/>
</dbReference>
<dbReference type="Pfam" id="PF05340">
    <property type="entry name" value="DUF740"/>
    <property type="match status" value="1"/>
</dbReference>
<dbReference type="PANTHER" id="PTHR35486">
    <property type="entry name" value="EXPRESSED PROTEIN"/>
    <property type="match status" value="1"/>
</dbReference>
<sequence length="88" mass="8997">MRCRIHPSAAGAGVCASCLRDRLSALSVATVEGRAGPASAIRKILDSSCSPPALLCPLSTFPDFVDQRTADQVPTEAAGNPAPSSFPS</sequence>
<dbReference type="Proteomes" id="UP001412067">
    <property type="component" value="Unassembled WGS sequence"/>
</dbReference>
<feature type="region of interest" description="Disordered" evidence="1">
    <location>
        <begin position="67"/>
        <end position="88"/>
    </location>
</feature>
<comment type="caution">
    <text evidence="2">The sequence shown here is derived from an EMBL/GenBank/DDBJ whole genome shotgun (WGS) entry which is preliminary data.</text>
</comment>
<protein>
    <submittedName>
        <fullName evidence="2">Uncharacterized protein</fullName>
    </submittedName>
</protein>
<evidence type="ECO:0000313" key="2">
    <source>
        <dbReference type="EMBL" id="KAK8964992.1"/>
    </source>
</evidence>
<gene>
    <name evidence="2" type="ORF">KSP40_PGU018815</name>
</gene>
<accession>A0ABR2MLJ5</accession>
<organism evidence="2 3">
    <name type="scientific">Platanthera guangdongensis</name>
    <dbReference type="NCBI Taxonomy" id="2320717"/>
    <lineage>
        <taxon>Eukaryota</taxon>
        <taxon>Viridiplantae</taxon>
        <taxon>Streptophyta</taxon>
        <taxon>Embryophyta</taxon>
        <taxon>Tracheophyta</taxon>
        <taxon>Spermatophyta</taxon>
        <taxon>Magnoliopsida</taxon>
        <taxon>Liliopsida</taxon>
        <taxon>Asparagales</taxon>
        <taxon>Orchidaceae</taxon>
        <taxon>Orchidoideae</taxon>
        <taxon>Orchideae</taxon>
        <taxon>Orchidinae</taxon>
        <taxon>Platanthera</taxon>
    </lineage>
</organism>
<reference evidence="2 3" key="1">
    <citation type="journal article" date="2022" name="Nat. Plants">
        <title>Genomes of leafy and leafless Platanthera orchids illuminate the evolution of mycoheterotrophy.</title>
        <authorList>
            <person name="Li M.H."/>
            <person name="Liu K.W."/>
            <person name="Li Z."/>
            <person name="Lu H.C."/>
            <person name="Ye Q.L."/>
            <person name="Zhang D."/>
            <person name="Wang J.Y."/>
            <person name="Li Y.F."/>
            <person name="Zhong Z.M."/>
            <person name="Liu X."/>
            <person name="Yu X."/>
            <person name="Liu D.K."/>
            <person name="Tu X.D."/>
            <person name="Liu B."/>
            <person name="Hao Y."/>
            <person name="Liao X.Y."/>
            <person name="Jiang Y.T."/>
            <person name="Sun W.H."/>
            <person name="Chen J."/>
            <person name="Chen Y.Q."/>
            <person name="Ai Y."/>
            <person name="Zhai J.W."/>
            <person name="Wu S.S."/>
            <person name="Zhou Z."/>
            <person name="Hsiao Y.Y."/>
            <person name="Wu W.L."/>
            <person name="Chen Y.Y."/>
            <person name="Lin Y.F."/>
            <person name="Hsu J.L."/>
            <person name="Li C.Y."/>
            <person name="Wang Z.W."/>
            <person name="Zhao X."/>
            <person name="Zhong W.Y."/>
            <person name="Ma X.K."/>
            <person name="Ma L."/>
            <person name="Huang J."/>
            <person name="Chen G.Z."/>
            <person name="Huang M.Z."/>
            <person name="Huang L."/>
            <person name="Peng D.H."/>
            <person name="Luo Y.B."/>
            <person name="Zou S.Q."/>
            <person name="Chen S.P."/>
            <person name="Lan S."/>
            <person name="Tsai W.C."/>
            <person name="Van de Peer Y."/>
            <person name="Liu Z.J."/>
        </authorList>
    </citation>
    <scope>NUCLEOTIDE SEQUENCE [LARGE SCALE GENOMIC DNA]</scope>
    <source>
        <strain evidence="2">Lor288</strain>
    </source>
</reference>
<dbReference type="PANTHER" id="PTHR35486:SF1">
    <property type="entry name" value="OS02G0689500 PROTEIN"/>
    <property type="match status" value="1"/>
</dbReference>
<keyword evidence="3" id="KW-1185">Reference proteome</keyword>
<evidence type="ECO:0000256" key="1">
    <source>
        <dbReference type="SAM" id="MobiDB-lite"/>
    </source>
</evidence>
<name>A0ABR2MLJ5_9ASPA</name>